<evidence type="ECO:0000313" key="5">
    <source>
        <dbReference type="EMBL" id="PZP56041.1"/>
    </source>
</evidence>
<dbReference type="AlphaFoldDB" id="A0A2W5FJD0"/>
<reference evidence="5 6" key="1">
    <citation type="submission" date="2017-08" db="EMBL/GenBank/DDBJ databases">
        <title>Infants hospitalized years apart are colonized by the same room-sourced microbial strains.</title>
        <authorList>
            <person name="Brooks B."/>
            <person name="Olm M.R."/>
            <person name="Firek B.A."/>
            <person name="Baker R."/>
            <person name="Thomas B.C."/>
            <person name="Morowitz M.J."/>
            <person name="Banfield J.F."/>
        </authorList>
    </citation>
    <scope>NUCLEOTIDE SEQUENCE [LARGE SCALE GENOMIC DNA]</scope>
    <source>
        <strain evidence="5">S2_006_000_R2_64</strain>
    </source>
</reference>
<keyword evidence="1" id="KW-0324">Glycolysis</keyword>
<dbReference type="Proteomes" id="UP000249739">
    <property type="component" value="Unassembled WGS sequence"/>
</dbReference>
<evidence type="ECO:0000256" key="1">
    <source>
        <dbReference type="ARBA" id="ARBA00023152"/>
    </source>
</evidence>
<dbReference type="InterPro" id="IPR029033">
    <property type="entry name" value="His_PPase_superfam"/>
</dbReference>
<feature type="active site" description="Tele-phosphohistidine intermediate" evidence="3">
    <location>
        <position position="28"/>
    </location>
</feature>
<dbReference type="InterPro" id="IPR013078">
    <property type="entry name" value="His_Pase_superF_clade-1"/>
</dbReference>
<evidence type="ECO:0000313" key="6">
    <source>
        <dbReference type="Proteomes" id="UP000249739"/>
    </source>
</evidence>
<dbReference type="GO" id="GO:0016791">
    <property type="term" value="F:phosphatase activity"/>
    <property type="evidence" value="ECO:0007669"/>
    <property type="project" value="TreeGrafter"/>
</dbReference>
<keyword evidence="2" id="KW-0413">Isomerase</keyword>
<dbReference type="PROSITE" id="PS00175">
    <property type="entry name" value="PG_MUTASE"/>
    <property type="match status" value="1"/>
</dbReference>
<dbReference type="CDD" id="cd07067">
    <property type="entry name" value="HP_PGM_like"/>
    <property type="match status" value="1"/>
</dbReference>
<feature type="binding site" evidence="4">
    <location>
        <begin position="27"/>
        <end position="34"/>
    </location>
    <ligand>
        <name>substrate</name>
    </ligand>
</feature>
<feature type="active site" description="Proton donor/acceptor" evidence="3">
    <location>
        <position position="102"/>
    </location>
</feature>
<evidence type="ECO:0000256" key="3">
    <source>
        <dbReference type="PIRSR" id="PIRSR613078-1"/>
    </source>
</evidence>
<protein>
    <recommendedName>
        <fullName evidence="7">Histidine phosphatase family protein</fullName>
    </recommendedName>
</protein>
<dbReference type="EMBL" id="QFOT01000040">
    <property type="protein sequence ID" value="PZP56041.1"/>
    <property type="molecule type" value="Genomic_DNA"/>
</dbReference>
<dbReference type="InterPro" id="IPR001345">
    <property type="entry name" value="PG/BPGM_mutase_AS"/>
</dbReference>
<organism evidence="5 6">
    <name type="scientific">Micavibrio aeruginosavorus</name>
    <dbReference type="NCBI Taxonomy" id="349221"/>
    <lineage>
        <taxon>Bacteria</taxon>
        <taxon>Pseudomonadati</taxon>
        <taxon>Bdellovibrionota</taxon>
        <taxon>Bdellovibrionia</taxon>
        <taxon>Bdellovibrionales</taxon>
        <taxon>Pseudobdellovibrionaceae</taxon>
        <taxon>Micavibrio</taxon>
    </lineage>
</organism>
<dbReference type="SUPFAM" id="SSF53254">
    <property type="entry name" value="Phosphoglycerate mutase-like"/>
    <property type="match status" value="1"/>
</dbReference>
<evidence type="ECO:0008006" key="7">
    <source>
        <dbReference type="Google" id="ProtNLM"/>
    </source>
</evidence>
<evidence type="ECO:0000256" key="2">
    <source>
        <dbReference type="ARBA" id="ARBA00023235"/>
    </source>
</evidence>
<comment type="caution">
    <text evidence="5">The sequence shown here is derived from an EMBL/GenBank/DDBJ whole genome shotgun (WGS) entry which is preliminary data.</text>
</comment>
<sequence length="194" mass="21658">MISEPGFNPGLNFLKIMSVSNFFYIMRHGQSADNAAGMISGAGSNPHLTLKGYKQAEIASLVFSRLDPKPTLIISSGLVRAHVTAHVVTGNIEIMQDPDLNERHLGELDGKITEHRQKEIKTLPGEETPAQHSARVLTAITRHRKPGQIPLFVCHGGTIRRVMDALQPQDIPEIENARIYKFSWHDTMWQVTPY</sequence>
<feature type="binding site" evidence="4">
    <location>
        <position position="80"/>
    </location>
    <ligand>
        <name>substrate</name>
    </ligand>
</feature>
<proteinExistence type="predicted"/>
<dbReference type="SMART" id="SM00855">
    <property type="entry name" value="PGAM"/>
    <property type="match status" value="1"/>
</dbReference>
<accession>A0A2W5FJD0</accession>
<dbReference type="Pfam" id="PF00300">
    <property type="entry name" value="His_Phos_1"/>
    <property type="match status" value="1"/>
</dbReference>
<name>A0A2W5FJD0_9BACT</name>
<gene>
    <name evidence="5" type="ORF">DI586_04920</name>
</gene>
<dbReference type="Gene3D" id="3.40.50.1240">
    <property type="entry name" value="Phosphoglycerate mutase-like"/>
    <property type="match status" value="1"/>
</dbReference>
<dbReference type="InterPro" id="IPR050275">
    <property type="entry name" value="PGM_Phosphatase"/>
</dbReference>
<dbReference type="GO" id="GO:0005737">
    <property type="term" value="C:cytoplasm"/>
    <property type="evidence" value="ECO:0007669"/>
    <property type="project" value="TreeGrafter"/>
</dbReference>
<evidence type="ECO:0000256" key="4">
    <source>
        <dbReference type="PIRSR" id="PIRSR613078-2"/>
    </source>
</evidence>
<dbReference type="PANTHER" id="PTHR48100:SF1">
    <property type="entry name" value="HISTIDINE PHOSPHATASE FAMILY PROTEIN-RELATED"/>
    <property type="match status" value="1"/>
</dbReference>
<dbReference type="PANTHER" id="PTHR48100">
    <property type="entry name" value="BROAD-SPECIFICITY PHOSPHATASE YOR283W-RELATED"/>
    <property type="match status" value="1"/>
</dbReference>